<evidence type="ECO:0000256" key="6">
    <source>
        <dbReference type="ARBA" id="ARBA00022989"/>
    </source>
</evidence>
<feature type="transmembrane region" description="Helical" evidence="9">
    <location>
        <begin position="38"/>
        <end position="54"/>
    </location>
</feature>
<dbReference type="GO" id="GO:0022857">
    <property type="term" value="F:transmembrane transporter activity"/>
    <property type="evidence" value="ECO:0007669"/>
    <property type="project" value="InterPro"/>
</dbReference>
<keyword evidence="2" id="KW-0813">Transport</keyword>
<evidence type="ECO:0000256" key="9">
    <source>
        <dbReference type="SAM" id="Phobius"/>
    </source>
</evidence>
<keyword evidence="6 9" id="KW-1133">Transmembrane helix</keyword>
<dbReference type="InterPro" id="IPR052157">
    <property type="entry name" value="BCAA_transport_permease"/>
</dbReference>
<organism evidence="10 11">
    <name type="scientific">Alicyclobacillus ferrooxydans</name>
    <dbReference type="NCBI Taxonomy" id="471514"/>
    <lineage>
        <taxon>Bacteria</taxon>
        <taxon>Bacillati</taxon>
        <taxon>Bacillota</taxon>
        <taxon>Bacilli</taxon>
        <taxon>Bacillales</taxon>
        <taxon>Alicyclobacillaceae</taxon>
        <taxon>Alicyclobacillus</taxon>
    </lineage>
</organism>
<evidence type="ECO:0000256" key="8">
    <source>
        <dbReference type="ARBA" id="ARBA00037998"/>
    </source>
</evidence>
<keyword evidence="7 9" id="KW-0472">Membrane</keyword>
<feature type="transmembrane region" description="Helical" evidence="9">
    <location>
        <begin position="92"/>
        <end position="115"/>
    </location>
</feature>
<dbReference type="STRING" id="471514.AN477_03745"/>
<evidence type="ECO:0000256" key="1">
    <source>
        <dbReference type="ARBA" id="ARBA00004651"/>
    </source>
</evidence>
<dbReference type="EMBL" id="LJCO01000014">
    <property type="protein sequence ID" value="KPV45110.1"/>
    <property type="molecule type" value="Genomic_DNA"/>
</dbReference>
<evidence type="ECO:0000313" key="11">
    <source>
        <dbReference type="Proteomes" id="UP000050482"/>
    </source>
</evidence>
<feature type="transmembrane region" description="Helical" evidence="9">
    <location>
        <begin position="190"/>
        <end position="212"/>
    </location>
</feature>
<protein>
    <submittedName>
        <fullName evidence="10">Amino acid ABC transporter</fullName>
    </submittedName>
</protein>
<evidence type="ECO:0000313" key="10">
    <source>
        <dbReference type="EMBL" id="KPV45110.1"/>
    </source>
</evidence>
<evidence type="ECO:0000256" key="4">
    <source>
        <dbReference type="ARBA" id="ARBA00022692"/>
    </source>
</evidence>
<feature type="transmembrane region" description="Helical" evidence="9">
    <location>
        <begin position="224"/>
        <end position="249"/>
    </location>
</feature>
<comment type="caution">
    <text evidence="10">The sequence shown here is derived from an EMBL/GenBank/DDBJ whole genome shotgun (WGS) entry which is preliminary data.</text>
</comment>
<sequence>MLYAIIAGILIGLFYALVGLGLNLIFGVMKVVNLAHGDFLMLGAFGAYVSYQLWHINPIVSVLIEFVVFALLGMLIYFGFVPRLVQSKDPEMLSLILFFGVSQVIEALATMAFGVNPVSFNVNMFGPSLELFHQAYPSYLFVPFVVSLVLLALMFFFIYKTKPGTAIRAIMGSRDEAAANGISIHRYSSLAFGIGIGLAAVAGVFAPFVVGGVDPTTGTDLTTISFAIIVIGSLGNPIGTIFGGLVYGISMMLMQTYLPSWASIAPYVLLILILLIRPSGILGRGVRHA</sequence>
<keyword evidence="5" id="KW-0029">Amino-acid transport</keyword>
<dbReference type="AlphaFoldDB" id="A0A0P9F175"/>
<dbReference type="GO" id="GO:0006865">
    <property type="term" value="P:amino acid transport"/>
    <property type="evidence" value="ECO:0007669"/>
    <property type="project" value="UniProtKB-KW"/>
</dbReference>
<reference evidence="10 11" key="1">
    <citation type="submission" date="2015-09" db="EMBL/GenBank/DDBJ databases">
        <title>Draft genome sequence of Alicyclobacillus ferrooxydans DSM 22381.</title>
        <authorList>
            <person name="Hemp J."/>
        </authorList>
    </citation>
    <scope>NUCLEOTIDE SEQUENCE [LARGE SCALE GENOMIC DNA]</scope>
    <source>
        <strain evidence="10 11">TC-34</strain>
    </source>
</reference>
<comment type="subcellular location">
    <subcellularLocation>
        <location evidence="1">Cell membrane</location>
        <topology evidence="1">Multi-pass membrane protein</topology>
    </subcellularLocation>
</comment>
<dbReference type="InterPro" id="IPR001851">
    <property type="entry name" value="ABC_transp_permease"/>
</dbReference>
<dbReference type="PATRIC" id="fig|471514.4.peg.616"/>
<evidence type="ECO:0000256" key="3">
    <source>
        <dbReference type="ARBA" id="ARBA00022475"/>
    </source>
</evidence>
<evidence type="ECO:0000256" key="5">
    <source>
        <dbReference type="ARBA" id="ARBA00022970"/>
    </source>
</evidence>
<comment type="similarity">
    <text evidence="8">Belongs to the binding-protein-dependent transport system permease family. LivHM subfamily.</text>
</comment>
<feature type="transmembrane region" description="Helical" evidence="9">
    <location>
        <begin position="6"/>
        <end position="26"/>
    </location>
</feature>
<evidence type="ECO:0000256" key="2">
    <source>
        <dbReference type="ARBA" id="ARBA00022448"/>
    </source>
</evidence>
<name>A0A0P9F175_9BACL</name>
<dbReference type="PANTHER" id="PTHR11795">
    <property type="entry name" value="BRANCHED-CHAIN AMINO ACID TRANSPORT SYSTEM PERMEASE PROTEIN LIVH"/>
    <property type="match status" value="1"/>
</dbReference>
<feature type="transmembrane region" description="Helical" evidence="9">
    <location>
        <begin position="135"/>
        <end position="159"/>
    </location>
</feature>
<dbReference type="Proteomes" id="UP000050482">
    <property type="component" value="Unassembled WGS sequence"/>
</dbReference>
<feature type="transmembrane region" description="Helical" evidence="9">
    <location>
        <begin position="60"/>
        <end position="80"/>
    </location>
</feature>
<gene>
    <name evidence="10" type="ORF">AN477_03745</name>
</gene>
<accession>A0A0P9F175</accession>
<dbReference type="PANTHER" id="PTHR11795:SF445">
    <property type="entry name" value="AMINO ACID ABC TRANSPORTER PERMEASE PROTEIN"/>
    <property type="match status" value="1"/>
</dbReference>
<evidence type="ECO:0000256" key="7">
    <source>
        <dbReference type="ARBA" id="ARBA00023136"/>
    </source>
</evidence>
<dbReference type="OrthoDB" id="9807115at2"/>
<dbReference type="CDD" id="cd06582">
    <property type="entry name" value="TM_PBP1_LivH_like"/>
    <property type="match status" value="1"/>
</dbReference>
<keyword evidence="11" id="KW-1185">Reference proteome</keyword>
<dbReference type="Pfam" id="PF02653">
    <property type="entry name" value="BPD_transp_2"/>
    <property type="match status" value="1"/>
</dbReference>
<dbReference type="GO" id="GO:0005886">
    <property type="term" value="C:plasma membrane"/>
    <property type="evidence" value="ECO:0007669"/>
    <property type="project" value="UniProtKB-SubCell"/>
</dbReference>
<keyword evidence="3" id="KW-1003">Cell membrane</keyword>
<feature type="transmembrane region" description="Helical" evidence="9">
    <location>
        <begin position="256"/>
        <end position="276"/>
    </location>
</feature>
<keyword evidence="4 9" id="KW-0812">Transmembrane</keyword>
<proteinExistence type="inferred from homology"/>